<evidence type="ECO:0008006" key="4">
    <source>
        <dbReference type="Google" id="ProtNLM"/>
    </source>
</evidence>
<proteinExistence type="predicted"/>
<sequence>MRKIYAKNIYTNHIHISTGSWRLQSMGIRRKGWLFLPIFFFILASCGSGIEDAGLPSELYRQAREHSHRGEYQQALGCYARGLEGENLSEPSFEAVRALNEKRSLEGLTGSYAAAFATTDLLAGLPKGSLTDSLRTSMAVDRSRWLGELGQLKEAADALDTLKSLLPEVRLQQASYALRGGFIDRAEGIYGSLVSSQGDPIIQMHAWSGLLQCGARRPGVVENDLLDMARKIVALSGRVMSTKDRTVERVQALRHAASSLQLTQKHRRDASFLLFRALSIAGESGRPFLVEVLRLESNAAIVRKSDPFRESASYFEMKNMPYAEAMAKFMLSGSEGVDPEERTTALQGGFVAARDAAPPWPRPWMRQLERDALFQLNGQLLANSRIFELFDASQQSSMLRLSRALLRRADLFRPKGAEPDTMMAEVRTLLQNMGGLRQRKVDMLVNAGGEERRRAADRSLNMQYGRLLELLSSLRISHPVAAEVLSFNPVTLRTVQHALKDDEVVLAPVLSDSLAALLVIGRRNVQIASSRLPFDSEHPAASLDLNLRRELGASSSPEAMRGGEWEWFARSMEQPAREAVKNYRRVIVVSDALLPLHLFDGVGNPSSGRQVSFLHSYRELVILRANEALPPAASEICFYDADDQDGPAAHKMFFPRDRVFIIWKPYGEEALEEMKREIGTSMQETVSGAAALQALRRDNPRKWAAVSAYGVQ</sequence>
<dbReference type="Proteomes" id="UP000002709">
    <property type="component" value="Chromosome"/>
</dbReference>
<protein>
    <recommendedName>
        <fullName evidence="4">CHAT domain-containing protein</fullName>
    </recommendedName>
</protein>
<keyword evidence="1" id="KW-1133">Transmembrane helix</keyword>
<evidence type="ECO:0000256" key="1">
    <source>
        <dbReference type="SAM" id="Phobius"/>
    </source>
</evidence>
<organism evidence="2 3">
    <name type="scientific">Chlorobium luteolum (strain DSM 273 / BCRC 81028 / 2530)</name>
    <name type="common">Pelodictyon luteolum</name>
    <dbReference type="NCBI Taxonomy" id="319225"/>
    <lineage>
        <taxon>Bacteria</taxon>
        <taxon>Pseudomonadati</taxon>
        <taxon>Chlorobiota</taxon>
        <taxon>Chlorobiia</taxon>
        <taxon>Chlorobiales</taxon>
        <taxon>Chlorobiaceae</taxon>
        <taxon>Chlorobium/Pelodictyon group</taxon>
        <taxon>Pelodictyon</taxon>
    </lineage>
</organism>
<evidence type="ECO:0000313" key="2">
    <source>
        <dbReference type="EMBL" id="ABB23120.1"/>
    </source>
</evidence>
<reference evidence="3" key="1">
    <citation type="submission" date="2005-08" db="EMBL/GenBank/DDBJ databases">
        <title>Complete sequence of Pelodictyon luteolum DSM 273.</title>
        <authorList>
            <consortium name="US DOE Joint Genome Institute"/>
            <person name="Copeland A."/>
            <person name="Lucas S."/>
            <person name="Lapidus A."/>
            <person name="Barry K."/>
            <person name="Detter J.C."/>
            <person name="Glavina T."/>
            <person name="Hammon N."/>
            <person name="Israni S."/>
            <person name="Pitluck S."/>
            <person name="Bryant D."/>
            <person name="Schmutz J."/>
            <person name="Larimer F."/>
            <person name="Land M."/>
            <person name="Kyrpides N."/>
            <person name="Ivanova N."/>
            <person name="Richardson P."/>
        </authorList>
    </citation>
    <scope>NUCLEOTIDE SEQUENCE [LARGE SCALE GENOMIC DNA]</scope>
    <source>
        <strain evidence="3">DSM 273 / BCRC 81028 / 2530</strain>
    </source>
</reference>
<feature type="transmembrane region" description="Helical" evidence="1">
    <location>
        <begin position="32"/>
        <end position="50"/>
    </location>
</feature>
<keyword evidence="1" id="KW-0812">Transmembrane</keyword>
<dbReference type="EMBL" id="CP000096">
    <property type="protein sequence ID" value="ABB23120.1"/>
    <property type="molecule type" value="Genomic_DNA"/>
</dbReference>
<dbReference type="AlphaFoldDB" id="Q3B6B1"/>
<dbReference type="STRING" id="319225.Plut_0232"/>
<name>Q3B6B1_CHLL3</name>
<evidence type="ECO:0000313" key="3">
    <source>
        <dbReference type="Proteomes" id="UP000002709"/>
    </source>
</evidence>
<dbReference type="KEGG" id="plt:Plut_0232"/>
<accession>Q3B6B1</accession>
<dbReference type="HOGENOM" id="CLU_023854_0_0_10"/>
<gene>
    <name evidence="2" type="ordered locus">Plut_0232</name>
</gene>
<keyword evidence="1" id="KW-0472">Membrane</keyword>
<dbReference type="eggNOG" id="COG0457">
    <property type="taxonomic scope" value="Bacteria"/>
</dbReference>
<keyword evidence="3" id="KW-1185">Reference proteome</keyword>